<evidence type="ECO:0000313" key="8">
    <source>
        <dbReference type="EnsemblMetazoa" id="XP_022651196"/>
    </source>
</evidence>
<dbReference type="OMA" id="HDVNDHL"/>
<dbReference type="PANTHER" id="PTHR19282">
    <property type="entry name" value="TETRASPANIN"/>
    <property type="match status" value="1"/>
</dbReference>
<dbReference type="AlphaFoldDB" id="A0A7M7JFW6"/>
<keyword evidence="3 7" id="KW-0812">Transmembrane</keyword>
<comment type="similarity">
    <text evidence="2 7">Belongs to the tetraspanin (TM4SF) family.</text>
</comment>
<protein>
    <recommendedName>
        <fullName evidence="7">Tetraspanin</fullName>
    </recommendedName>
</protein>
<name>A0A7M7JFW6_VARDE</name>
<keyword evidence="4 7" id="KW-1133">Transmembrane helix</keyword>
<dbReference type="KEGG" id="vde:111246221"/>
<dbReference type="InParanoid" id="A0A7M7JFW6"/>
<dbReference type="Gene3D" id="1.10.1450.10">
    <property type="entry name" value="Tetraspanin"/>
    <property type="match status" value="1"/>
</dbReference>
<evidence type="ECO:0000256" key="7">
    <source>
        <dbReference type="RuleBase" id="RU361218"/>
    </source>
</evidence>
<dbReference type="OrthoDB" id="71600at2759"/>
<feature type="transmembrane region" description="Helical" evidence="7">
    <location>
        <begin position="85"/>
        <end position="107"/>
    </location>
</feature>
<dbReference type="FunCoup" id="A0A7M7JFW6">
    <property type="interactions" value="19"/>
</dbReference>
<evidence type="ECO:0000256" key="4">
    <source>
        <dbReference type="ARBA" id="ARBA00022989"/>
    </source>
</evidence>
<dbReference type="Pfam" id="PF00335">
    <property type="entry name" value="Tetraspanin"/>
    <property type="match status" value="1"/>
</dbReference>
<evidence type="ECO:0000313" key="9">
    <source>
        <dbReference type="Proteomes" id="UP000594260"/>
    </source>
</evidence>
<dbReference type="InterPro" id="IPR008952">
    <property type="entry name" value="Tetraspanin_EC2_sf"/>
</dbReference>
<dbReference type="RefSeq" id="XP_022651196.1">
    <property type="nucleotide sequence ID" value="XM_022795461.1"/>
</dbReference>
<dbReference type="InterPro" id="IPR018499">
    <property type="entry name" value="Tetraspanin/Peripherin"/>
</dbReference>
<dbReference type="GeneID" id="111246221"/>
<feature type="transmembrane region" description="Helical" evidence="7">
    <location>
        <begin position="52"/>
        <end position="79"/>
    </location>
</feature>
<dbReference type="Proteomes" id="UP000594260">
    <property type="component" value="Unplaced"/>
</dbReference>
<reference evidence="8" key="1">
    <citation type="submission" date="2021-01" db="UniProtKB">
        <authorList>
            <consortium name="EnsemblMetazoa"/>
        </authorList>
    </citation>
    <scope>IDENTIFICATION</scope>
</reference>
<evidence type="ECO:0000256" key="2">
    <source>
        <dbReference type="ARBA" id="ARBA00006840"/>
    </source>
</evidence>
<keyword evidence="9" id="KW-1185">Reference proteome</keyword>
<dbReference type="SUPFAM" id="SSF48652">
    <property type="entry name" value="Tetraspanin"/>
    <property type="match status" value="1"/>
</dbReference>
<accession>A0A7M7JFW6</accession>
<dbReference type="CDD" id="cd03127">
    <property type="entry name" value="tetraspanin_LEL"/>
    <property type="match status" value="1"/>
</dbReference>
<dbReference type="InterPro" id="IPR000301">
    <property type="entry name" value="Tetraspanin_animals"/>
</dbReference>
<comment type="subcellular location">
    <subcellularLocation>
        <location evidence="1 7">Membrane</location>
        <topology evidence="1 7">Multi-pass membrane protein</topology>
    </subcellularLocation>
</comment>
<dbReference type="GO" id="GO:0005886">
    <property type="term" value="C:plasma membrane"/>
    <property type="evidence" value="ECO:0007669"/>
    <property type="project" value="TreeGrafter"/>
</dbReference>
<dbReference type="EnsemblMetazoa" id="XM_022795461">
    <property type="protein sequence ID" value="XP_022651196"/>
    <property type="gene ID" value="LOC111246221"/>
</dbReference>
<feature type="transmembrane region" description="Helical" evidence="7">
    <location>
        <begin position="207"/>
        <end position="229"/>
    </location>
</feature>
<evidence type="ECO:0000256" key="5">
    <source>
        <dbReference type="ARBA" id="ARBA00023136"/>
    </source>
</evidence>
<dbReference type="PIRSF" id="PIRSF002419">
    <property type="entry name" value="Tetraspanin"/>
    <property type="match status" value="1"/>
</dbReference>
<sequence>MVGEGPGLCVLKCALYLLNTVLTIMAIIIVCIGAGVIYIMNQVNPDQIKIDFSSASILVIVIGVLIILFVFCGCCGACLSAGWMLIWFSVILGCLLIAECVAVGLGWKYADRQEFSGLMHGVFSSLLSTAETAKKQGEQAEVVAQATLNFFQEKLKCCGDNGPNDYTQRGMRPEDYCSKPSGGIYEEGCTKVTADFIETHGSTIGSVVLGTMAVQLLAICLAIFLYFTIA</sequence>
<keyword evidence="6" id="KW-1015">Disulfide bond</keyword>
<dbReference type="PRINTS" id="PR00259">
    <property type="entry name" value="TMFOUR"/>
</dbReference>
<keyword evidence="5 7" id="KW-0472">Membrane</keyword>
<evidence type="ECO:0000256" key="1">
    <source>
        <dbReference type="ARBA" id="ARBA00004141"/>
    </source>
</evidence>
<proteinExistence type="inferred from homology"/>
<evidence type="ECO:0000256" key="6">
    <source>
        <dbReference type="PIRSR" id="PIRSR002419-1"/>
    </source>
</evidence>
<dbReference type="PANTHER" id="PTHR19282:SF534">
    <property type="entry name" value="TETRASPANIN FAMILY-RELATED"/>
    <property type="match status" value="1"/>
</dbReference>
<evidence type="ECO:0000256" key="3">
    <source>
        <dbReference type="ARBA" id="ARBA00022692"/>
    </source>
</evidence>
<feature type="disulfide bond" evidence="6">
    <location>
        <begin position="158"/>
        <end position="177"/>
    </location>
</feature>
<organism evidence="8 9">
    <name type="scientific">Varroa destructor</name>
    <name type="common">Honeybee mite</name>
    <dbReference type="NCBI Taxonomy" id="109461"/>
    <lineage>
        <taxon>Eukaryota</taxon>
        <taxon>Metazoa</taxon>
        <taxon>Ecdysozoa</taxon>
        <taxon>Arthropoda</taxon>
        <taxon>Chelicerata</taxon>
        <taxon>Arachnida</taxon>
        <taxon>Acari</taxon>
        <taxon>Parasitiformes</taxon>
        <taxon>Mesostigmata</taxon>
        <taxon>Gamasina</taxon>
        <taxon>Dermanyssoidea</taxon>
        <taxon>Varroidae</taxon>
        <taxon>Varroa</taxon>
    </lineage>
</organism>
<feature type="disulfide bond" evidence="6">
    <location>
        <begin position="157"/>
        <end position="189"/>
    </location>
</feature>
<feature type="transmembrane region" description="Helical" evidence="7">
    <location>
        <begin position="16"/>
        <end position="40"/>
    </location>
</feature>